<evidence type="ECO:0000256" key="7">
    <source>
        <dbReference type="SAM" id="MobiDB-lite"/>
    </source>
</evidence>
<feature type="region of interest" description="Disordered" evidence="7">
    <location>
        <begin position="413"/>
        <end position="434"/>
    </location>
</feature>
<dbReference type="InterPro" id="IPR001878">
    <property type="entry name" value="Znf_CCHC"/>
</dbReference>
<feature type="transmembrane region" description="Helical" evidence="8">
    <location>
        <begin position="2194"/>
        <end position="2217"/>
    </location>
</feature>
<dbReference type="PANTHER" id="PTHR46890:SF48">
    <property type="entry name" value="RNA-DIRECTED DNA POLYMERASE"/>
    <property type="match status" value="1"/>
</dbReference>
<feature type="compositionally biased region" description="Basic and acidic residues" evidence="7">
    <location>
        <begin position="358"/>
        <end position="367"/>
    </location>
</feature>
<keyword evidence="5" id="KW-0863">Zinc-finger</keyword>
<dbReference type="InterPro" id="IPR026960">
    <property type="entry name" value="RVT-Znf"/>
</dbReference>
<dbReference type="Pfam" id="PF03798">
    <property type="entry name" value="TRAM_LAG1_CLN8"/>
    <property type="match status" value="1"/>
</dbReference>
<dbReference type="PROSITE" id="PS50158">
    <property type="entry name" value="ZF_CCHC"/>
    <property type="match status" value="1"/>
</dbReference>
<evidence type="ECO:0000256" key="1">
    <source>
        <dbReference type="ARBA" id="ARBA00004141"/>
    </source>
</evidence>
<dbReference type="PROSITE" id="PS50878">
    <property type="entry name" value="RT_POL"/>
    <property type="match status" value="1"/>
</dbReference>
<dbReference type="PROSITE" id="PS50922">
    <property type="entry name" value="TLC"/>
    <property type="match status" value="1"/>
</dbReference>
<dbReference type="GO" id="GO:0008270">
    <property type="term" value="F:zinc ion binding"/>
    <property type="evidence" value="ECO:0007669"/>
    <property type="project" value="UniProtKB-KW"/>
</dbReference>
<accession>A0A2N9HK62</accession>
<feature type="transmembrane region" description="Helical" evidence="8">
    <location>
        <begin position="2170"/>
        <end position="2187"/>
    </location>
</feature>
<proteinExistence type="predicted"/>
<feature type="domain" description="Reverse transcriptase" evidence="10">
    <location>
        <begin position="1208"/>
        <end position="1489"/>
    </location>
</feature>
<feature type="region of interest" description="Disordered" evidence="7">
    <location>
        <begin position="289"/>
        <end position="309"/>
    </location>
</feature>
<dbReference type="SUPFAM" id="SSF53098">
    <property type="entry name" value="Ribonuclease H-like"/>
    <property type="match status" value="1"/>
</dbReference>
<dbReference type="EMBL" id="OIVN01003558">
    <property type="protein sequence ID" value="SPD12133.1"/>
    <property type="molecule type" value="Genomic_DNA"/>
</dbReference>
<dbReference type="GO" id="GO:0016020">
    <property type="term" value="C:membrane"/>
    <property type="evidence" value="ECO:0007669"/>
    <property type="project" value="UniProtKB-SubCell"/>
</dbReference>
<evidence type="ECO:0008006" key="14">
    <source>
        <dbReference type="Google" id="ProtNLM"/>
    </source>
</evidence>
<protein>
    <recommendedName>
        <fullName evidence="14">Reverse transcriptase</fullName>
    </recommendedName>
</protein>
<dbReference type="CDD" id="cd01650">
    <property type="entry name" value="RT_nLTR_like"/>
    <property type="match status" value="1"/>
</dbReference>
<dbReference type="InterPro" id="IPR002156">
    <property type="entry name" value="RNaseH_domain"/>
</dbReference>
<keyword evidence="2 6" id="KW-0812">Transmembrane</keyword>
<feature type="transmembrane region" description="Helical" evidence="8">
    <location>
        <begin position="2070"/>
        <end position="2091"/>
    </location>
</feature>
<sequence length="2337" mass="262812">MEDIDMSDRPKEKDRVRMQSVDDDGINHRNNKKHKENHVTPTHEVGSGLEHHKVSESEAFVDSNEPNSPIRVRTGISYKDSLVGIIPGAYENAFFGNIMDDDGAVSSDEDEDSNSYDDGEVVIRFTRDLKQKIRAPWSTSLIVKVFGRFDSRTSFEEVLKGGPWFIGEHFLSLRPWTPNFRASAASVSSVAVWVRLPELPVEYYHKEALLHIGSGLGPVLRVDVNTANGTRGRFARICIQLDLEKPLARTVRVGKAKVAVIYEGIGMLCFQCGKIGHRKEWCPCRISEDSGHMPPEQSPPTKEEEDKTNGFGPWMLVSRRNRQKKPAVTTNLSAAESYDKWNDGLRANAMYYPAGSSDETRHEETHQHGPSITRRAAGSSEALERAAVNNAALERAADKPGQLGRAAEKFEKLGRDKTNHKSRHAGGFRYSPLDKGKNKMAGGRFFLLSWSSISDREIGKLTSPFGSFEQNFSPVAPIFKFDTPNIAVNSLQSHSSNQKTQSKDTHFSSSSPPQQQPLSNSEISLRPQLPKSKSGDDKHSMGGVSAVQSFSKLEDSARKSVHSDRRRCDRADPKGSTSCVGLVRHRDSSSMVRDSSSSPRRRSSSPNRHGLNARDKPILEFPNGYPENQWDSLSTKNSLSAIAGAEICPISGGGVLRNITGIRREEGDAINPNPLQVARESECTQFTSIVVQNNMWEMWPEKAWNSLEAEGTLFPPNNPPFMSSNEIGVNILTWNCRGVLNPCFRKALLDTLHINNPEILILTETRLGGDRAAELARSFPFDGFLCTNTIGFAGGIWILWKTEAVEVGHLCSTEQEIHASIKVRGSNSLWLISAIYGSPRRSERRILWENLKIIAGLNKLPWVMLGDFNDILLCEEKWGGNRPSNSRIREFRNCLNACNMIDLGFSGPKFTWSNCHDINSLIMERLDRVLANPEWRILFPEASVTHLTRTHSDHCPVLLNLCPNIPCILPRPFRFESIWFSHVDFPSIVEKAWATPALNLSITFSIFAGLVCAWNKSKFGNIFHRKKRILARLNGVQYALTSSPSDSLYRLEKSLREEYFVILKLEEEFWALKSRVGWVVEGDRNTKFFHTSTIVRRKSNKIVRLRNSVGEWIIDHELIRLHIQQGFVDLFSSAHLHPPSGFCLPMWAPRISDQEALSLTAHVDANDVKKSLWSLKAFKAPGPDGLHPGFFQKCWPTVGDSVVKEVRQIFSTGRMPEYLNRTLISLIPKCLGPETLSQFRPISLCNTVYKIVTKIIVSRLRPIIGNLVSPFQAAFVPGRRGLDNVVIAQELIHSIHRKKGRLGQLILKLDLEKAYDRLEWDFIREVLTFFKFPPPFVDLVLECVSTSSFSILVNGGQLENFKPSRGIRQGDPLSPYLFILCLEYLSLKILEACDNNSWKAIKASRSGPSFSHLFFADDLLLCTEASSTCCHTITRILEDFCLKSGQKVSLSKSKVFFSPNVNPNLRHHLCGILGVSSTPNLGKYLGFPLRSNGRSTRDFDFVVEKVQAKLSSWKAKLLSPAEISFGVPLKKVRKCTWFSWGKICRPRDLGGLGLYSTKARNIALLAKLNWRAMEDPNSLWAKTLIAKYCPNGIMDGRLGTRRSGSSNWKGLKKGHEVFRKGLRWVVNNGEGISFWHDLWVGDRPLRSLVHGPLSPWEDSLRVCDVVEGVSMWNFSSLSLDIPSCIRESIKAISVCPNRPLADKRVWDSVGGDFNLGKAYSIACNNFSECSSLNPSSWIWKVKTSPRIKFFLWQCYHLSVPVREILASRGINIPTSCPRCLAPNESLIHMLRDCPDSIAFWSSLRFPSLGNHFYSASLFDWIHSNCIASSTHDHNIPWQSLFSFGIWSLCYSKVKHMVPTPIKWVVPPVGWYKLNTDGSSVGNPGLAGGGGVIRNHVGDWVGGFSRAIGITTSVQAELRALKDGLNLAIDLGILNLEIEMDSLVAVELVNSITTPNAFLSTIVTDCRSLMERFERCSLKHIFREANGCADLLAKSGCDQSPDFIAFPNAPAYVLEALSFDVSSATRFHTLSKKSVSNDTTQEKDGEERERQRRRERDKGFMAKRVQNESKAGAFFLATLVLWLVSLCFEIVFNKRKELLCVIAGCCFFQTANWVIRFCLSRDPLFVNTSVSLLHSFITSASVVFILVNQWLKNGSSGMFEHSQLFGGTWPWAYPALCFSCGYFAYDQWDMLHYRLYNGWIPAILLHHLILLICFSLALYRNVTINYLILTLICELHSIFLHVRKLRRMAGIRDAKSKIVRAEWVLNWATFILARFVSHILITVKLLRDAHKFGQGIELPLALFGMAGMNLLNVTLGIDLFHAFKRERNSQANDPHHHE</sequence>
<keyword evidence="5" id="KW-0862">Zinc</keyword>
<dbReference type="InterPro" id="IPR005135">
    <property type="entry name" value="Endo/exonuclease/phosphatase"/>
</dbReference>
<evidence type="ECO:0000313" key="13">
    <source>
        <dbReference type="EMBL" id="SPD12133.1"/>
    </source>
</evidence>
<evidence type="ECO:0000256" key="6">
    <source>
        <dbReference type="PROSITE-ProRule" id="PRU00205"/>
    </source>
</evidence>
<evidence type="ECO:0000256" key="8">
    <source>
        <dbReference type="SAM" id="Phobius"/>
    </source>
</evidence>
<dbReference type="Gene3D" id="3.60.10.10">
    <property type="entry name" value="Endonuclease/exonuclease/phosphatase"/>
    <property type="match status" value="1"/>
</dbReference>
<dbReference type="InterPro" id="IPR036691">
    <property type="entry name" value="Endo/exonu/phosph_ase_sf"/>
</dbReference>
<feature type="transmembrane region" description="Helical" evidence="8">
    <location>
        <begin position="2262"/>
        <end position="2285"/>
    </location>
</feature>
<dbReference type="PANTHER" id="PTHR46890">
    <property type="entry name" value="NON-LTR RETROLELEMENT REVERSE TRANSCRIPTASE-LIKE PROTEIN-RELATED"/>
    <property type="match status" value="1"/>
</dbReference>
<dbReference type="SMART" id="SM00724">
    <property type="entry name" value="TLC"/>
    <property type="match status" value="1"/>
</dbReference>
<dbReference type="PROSITE" id="PS50879">
    <property type="entry name" value="RNASE_H_1"/>
    <property type="match status" value="1"/>
</dbReference>
<gene>
    <name evidence="13" type="ORF">FSB_LOCUS40015</name>
</gene>
<comment type="subcellular location">
    <subcellularLocation>
        <location evidence="1">Membrane</location>
        <topology evidence="1">Multi-pass membrane protein</topology>
    </subcellularLocation>
</comment>
<name>A0A2N9HK62_FAGSY</name>
<evidence type="ECO:0000259" key="10">
    <source>
        <dbReference type="PROSITE" id="PS50878"/>
    </source>
</evidence>
<dbReference type="Pfam" id="PF03372">
    <property type="entry name" value="Exo_endo_phos"/>
    <property type="match status" value="1"/>
</dbReference>
<evidence type="ECO:0000256" key="2">
    <source>
        <dbReference type="ARBA" id="ARBA00022692"/>
    </source>
</evidence>
<organism evidence="13">
    <name type="scientific">Fagus sylvatica</name>
    <name type="common">Beechnut</name>
    <dbReference type="NCBI Taxonomy" id="28930"/>
    <lineage>
        <taxon>Eukaryota</taxon>
        <taxon>Viridiplantae</taxon>
        <taxon>Streptophyta</taxon>
        <taxon>Embryophyta</taxon>
        <taxon>Tracheophyta</taxon>
        <taxon>Spermatophyta</taxon>
        <taxon>Magnoliopsida</taxon>
        <taxon>eudicotyledons</taxon>
        <taxon>Gunneridae</taxon>
        <taxon>Pentapetalae</taxon>
        <taxon>rosids</taxon>
        <taxon>fabids</taxon>
        <taxon>Fagales</taxon>
        <taxon>Fagaceae</taxon>
        <taxon>Fagus</taxon>
    </lineage>
</organism>
<feature type="region of interest" description="Disordered" evidence="7">
    <location>
        <begin position="491"/>
        <end position="624"/>
    </location>
</feature>
<dbReference type="CDD" id="cd06222">
    <property type="entry name" value="RNase_H_like"/>
    <property type="match status" value="1"/>
</dbReference>
<feature type="domain" description="RNase H type-1" evidence="11">
    <location>
        <begin position="1867"/>
        <end position="1997"/>
    </location>
</feature>
<reference evidence="13" key="1">
    <citation type="submission" date="2018-02" db="EMBL/GenBank/DDBJ databases">
        <authorList>
            <person name="Cohen D.B."/>
            <person name="Kent A.D."/>
        </authorList>
    </citation>
    <scope>NUCLEOTIDE SEQUENCE</scope>
</reference>
<feature type="domain" description="CCHC-type" evidence="9">
    <location>
        <begin position="269"/>
        <end position="283"/>
    </location>
</feature>
<feature type="compositionally biased region" description="Basic and acidic residues" evidence="7">
    <location>
        <begin position="1"/>
        <end position="17"/>
    </location>
</feature>
<dbReference type="Gene3D" id="3.30.420.10">
    <property type="entry name" value="Ribonuclease H-like superfamily/Ribonuclease H"/>
    <property type="match status" value="1"/>
</dbReference>
<evidence type="ECO:0000259" key="12">
    <source>
        <dbReference type="PROSITE" id="PS50922"/>
    </source>
</evidence>
<feature type="transmembrane region" description="Helical" evidence="8">
    <location>
        <begin position="2297"/>
        <end position="2319"/>
    </location>
</feature>
<dbReference type="Pfam" id="PF00078">
    <property type="entry name" value="RVT_1"/>
    <property type="match status" value="1"/>
</dbReference>
<dbReference type="Pfam" id="PF13966">
    <property type="entry name" value="zf-RVT"/>
    <property type="match status" value="1"/>
</dbReference>
<dbReference type="InterPro" id="IPR012337">
    <property type="entry name" value="RNaseH-like_sf"/>
</dbReference>
<dbReference type="InterPro" id="IPR000477">
    <property type="entry name" value="RT_dom"/>
</dbReference>
<dbReference type="InterPro" id="IPR052343">
    <property type="entry name" value="Retrotransposon-Effector_Assoc"/>
</dbReference>
<dbReference type="InterPro" id="IPR044730">
    <property type="entry name" value="RNase_H-like_dom_plant"/>
</dbReference>
<dbReference type="GO" id="GO:0003676">
    <property type="term" value="F:nucleic acid binding"/>
    <property type="evidence" value="ECO:0007669"/>
    <property type="project" value="InterPro"/>
</dbReference>
<dbReference type="GO" id="GO:0004523">
    <property type="term" value="F:RNA-DNA hybrid ribonuclease activity"/>
    <property type="evidence" value="ECO:0007669"/>
    <property type="project" value="InterPro"/>
</dbReference>
<keyword evidence="4 6" id="KW-0472">Membrane</keyword>
<feature type="compositionally biased region" description="Polar residues" evidence="7">
    <location>
        <begin position="491"/>
        <end position="500"/>
    </location>
</feature>
<feature type="region of interest" description="Disordered" evidence="7">
    <location>
        <begin position="2033"/>
        <end position="2058"/>
    </location>
</feature>
<dbReference type="Pfam" id="PF13456">
    <property type="entry name" value="RVT_3"/>
    <property type="match status" value="1"/>
</dbReference>
<feature type="region of interest" description="Disordered" evidence="7">
    <location>
        <begin position="355"/>
        <end position="380"/>
    </location>
</feature>
<keyword evidence="5" id="KW-0479">Metal-binding</keyword>
<keyword evidence="3 8" id="KW-1133">Transmembrane helix</keyword>
<feature type="transmembrane region" description="Helical" evidence="8">
    <location>
        <begin position="2130"/>
        <end position="2150"/>
    </location>
</feature>
<dbReference type="InterPro" id="IPR006634">
    <property type="entry name" value="TLC-dom"/>
</dbReference>
<evidence type="ECO:0000259" key="11">
    <source>
        <dbReference type="PROSITE" id="PS50879"/>
    </source>
</evidence>
<feature type="domain" description="TLC" evidence="12">
    <location>
        <begin position="2119"/>
        <end position="2336"/>
    </location>
</feature>
<evidence type="ECO:0000256" key="4">
    <source>
        <dbReference type="ARBA" id="ARBA00023136"/>
    </source>
</evidence>
<evidence type="ECO:0000256" key="3">
    <source>
        <dbReference type="ARBA" id="ARBA00022989"/>
    </source>
</evidence>
<dbReference type="SUPFAM" id="SSF56672">
    <property type="entry name" value="DNA/RNA polymerases"/>
    <property type="match status" value="1"/>
</dbReference>
<dbReference type="InterPro" id="IPR036397">
    <property type="entry name" value="RNaseH_sf"/>
</dbReference>
<feature type="compositionally biased region" description="Basic and acidic residues" evidence="7">
    <location>
        <begin position="552"/>
        <end position="573"/>
    </location>
</feature>
<feature type="compositionally biased region" description="Low complexity" evidence="7">
    <location>
        <begin position="508"/>
        <end position="521"/>
    </location>
</feature>
<evidence type="ECO:0000259" key="9">
    <source>
        <dbReference type="PROSITE" id="PS50158"/>
    </source>
</evidence>
<feature type="compositionally biased region" description="Basic and acidic residues" evidence="7">
    <location>
        <begin position="2039"/>
        <end position="2058"/>
    </location>
</feature>
<feature type="transmembrane region" description="Helical" evidence="8">
    <location>
        <begin position="2223"/>
        <end position="2241"/>
    </location>
</feature>
<feature type="compositionally biased region" description="Low complexity" evidence="7">
    <location>
        <begin position="589"/>
        <end position="609"/>
    </location>
</feature>
<dbReference type="InterPro" id="IPR043502">
    <property type="entry name" value="DNA/RNA_pol_sf"/>
</dbReference>
<evidence type="ECO:0000256" key="5">
    <source>
        <dbReference type="PROSITE-ProRule" id="PRU00047"/>
    </source>
</evidence>
<dbReference type="SUPFAM" id="SSF56219">
    <property type="entry name" value="DNase I-like"/>
    <property type="match status" value="1"/>
</dbReference>
<feature type="region of interest" description="Disordered" evidence="7">
    <location>
        <begin position="1"/>
        <end position="48"/>
    </location>
</feature>